<dbReference type="GO" id="GO:0016811">
    <property type="term" value="F:hydrolase activity, acting on carbon-nitrogen (but not peptide) bonds, in linear amides"/>
    <property type="evidence" value="ECO:0007669"/>
    <property type="project" value="TreeGrafter"/>
</dbReference>
<proteinExistence type="predicted"/>
<evidence type="ECO:0000313" key="3">
    <source>
        <dbReference type="Proteomes" id="UP000561011"/>
    </source>
</evidence>
<gene>
    <name evidence="2" type="ORF">HZZ10_13435</name>
</gene>
<evidence type="ECO:0000256" key="1">
    <source>
        <dbReference type="ARBA" id="ARBA00022833"/>
    </source>
</evidence>
<dbReference type="InterPro" id="IPR024078">
    <property type="entry name" value="LmbE-like_dom_sf"/>
</dbReference>
<dbReference type="RefSeq" id="WP_179913888.1">
    <property type="nucleotide sequence ID" value="NZ_JACBYE010000036.1"/>
</dbReference>
<dbReference type="Gene3D" id="3.40.50.10320">
    <property type="entry name" value="LmbE-like"/>
    <property type="match status" value="1"/>
</dbReference>
<reference evidence="2 3" key="1">
    <citation type="submission" date="2020-07" db="EMBL/GenBank/DDBJ databases">
        <title>MOT database genomes.</title>
        <authorList>
            <person name="Joseph S."/>
            <person name="Aduse-Opoku J."/>
            <person name="Hashim A."/>
            <person name="Wade W."/>
            <person name="Curtis M."/>
        </authorList>
    </citation>
    <scope>NUCLEOTIDE SEQUENCE [LARGE SCALE GENOMIC DNA]</scope>
    <source>
        <strain evidence="2 3">DSM 100099</strain>
    </source>
</reference>
<name>A0A853EVD5_9MICO</name>
<keyword evidence="3" id="KW-1185">Reference proteome</keyword>
<keyword evidence="1" id="KW-0862">Zinc</keyword>
<dbReference type="AlphaFoldDB" id="A0A853EVD5"/>
<dbReference type="InterPro" id="IPR003737">
    <property type="entry name" value="GlcNAc_PI_deacetylase-related"/>
</dbReference>
<dbReference type="Proteomes" id="UP000561011">
    <property type="component" value="Unassembled WGS sequence"/>
</dbReference>
<accession>A0A853EVD5</accession>
<dbReference type="PANTHER" id="PTHR12993:SF26">
    <property type="entry name" value="1D-MYO-INOSITOL 2-ACETAMIDO-2-DEOXY-ALPHA-D-GLUCOPYRANOSIDE DEACETYLASE"/>
    <property type="match status" value="1"/>
</dbReference>
<dbReference type="SUPFAM" id="SSF102588">
    <property type="entry name" value="LmbE-like"/>
    <property type="match status" value="1"/>
</dbReference>
<dbReference type="Pfam" id="PF02585">
    <property type="entry name" value="PIG-L"/>
    <property type="match status" value="1"/>
</dbReference>
<dbReference type="GO" id="GO:0016137">
    <property type="term" value="P:glycoside metabolic process"/>
    <property type="evidence" value="ECO:0007669"/>
    <property type="project" value="UniProtKB-ARBA"/>
</dbReference>
<comment type="caution">
    <text evidence="2">The sequence shown here is derived from an EMBL/GenBank/DDBJ whole genome shotgun (WGS) entry which is preliminary data.</text>
</comment>
<organism evidence="2 3">
    <name type="scientific">Sanguibacter inulinus</name>
    <dbReference type="NCBI Taxonomy" id="60922"/>
    <lineage>
        <taxon>Bacteria</taxon>
        <taxon>Bacillati</taxon>
        <taxon>Actinomycetota</taxon>
        <taxon>Actinomycetes</taxon>
        <taxon>Micrococcales</taxon>
        <taxon>Sanguibacteraceae</taxon>
        <taxon>Sanguibacter</taxon>
    </lineage>
</organism>
<evidence type="ECO:0000313" key="2">
    <source>
        <dbReference type="EMBL" id="NYS94517.1"/>
    </source>
</evidence>
<sequence length="349" mass="36643">MITETTLPDGPLLVVHAHPDDETLATGGLLATWAAAGRPVTLVTCTRGERGEVIGTALAHLEGDGPALAEHREAELAEALRALGVEDHVFLDALPGQPGALAQGQRLEDSGMAWVGDGAPGASSQAGAATDVPERALVRASLEECAERLAVLLRDRRPAVVVTYEPGGGYGHPDHVRAHQITTRALALAAEADGSHAAHVPGHVWWNVVPPQVLADARASLARRAEDDPWFQALLQTHPSAALPQGPLPAVAEPAREVVATIDVRPVVEQVEGALRAHATQVHWVESADPSGTPGGRPTATVLPAADEVLGWYALSNDVLVPWLAHEYYAAAEPQAEQPDVQRAVSEGR</sequence>
<protein>
    <submittedName>
        <fullName evidence="2">PIG-L family deacetylase</fullName>
    </submittedName>
</protein>
<dbReference type="EMBL" id="JACBYE010000036">
    <property type="protein sequence ID" value="NYS94517.1"/>
    <property type="molecule type" value="Genomic_DNA"/>
</dbReference>
<dbReference type="PANTHER" id="PTHR12993">
    <property type="entry name" value="N-ACETYLGLUCOSAMINYL-PHOSPHATIDYLINOSITOL DE-N-ACETYLASE-RELATED"/>
    <property type="match status" value="1"/>
</dbReference>